<dbReference type="InterPro" id="IPR005162">
    <property type="entry name" value="Retrotrans_gag_dom"/>
</dbReference>
<dbReference type="InterPro" id="IPR043502">
    <property type="entry name" value="DNA/RNA_pol_sf"/>
</dbReference>
<reference evidence="3" key="1">
    <citation type="journal article" date="2022" name="Int. J. Mol. Sci.">
        <title>Draft Genome of Tanacetum Coccineum: Genomic Comparison of Closely Related Tanacetum-Family Plants.</title>
        <authorList>
            <person name="Yamashiro T."/>
            <person name="Shiraishi A."/>
            <person name="Nakayama K."/>
            <person name="Satake H."/>
        </authorList>
    </citation>
    <scope>NUCLEOTIDE SEQUENCE</scope>
</reference>
<dbReference type="CDD" id="cd01647">
    <property type="entry name" value="RT_LTR"/>
    <property type="match status" value="1"/>
</dbReference>
<dbReference type="PANTHER" id="PTHR35046:SF23">
    <property type="entry name" value="NUCLEOTIDYLTRANSFERASE, RIBONUCLEASE H"/>
    <property type="match status" value="1"/>
</dbReference>
<dbReference type="Gene3D" id="2.40.70.10">
    <property type="entry name" value="Acid Proteases"/>
    <property type="match status" value="1"/>
</dbReference>
<evidence type="ECO:0000313" key="4">
    <source>
        <dbReference type="Proteomes" id="UP001151760"/>
    </source>
</evidence>
<organism evidence="3 4">
    <name type="scientific">Tanacetum coccineum</name>
    <dbReference type="NCBI Taxonomy" id="301880"/>
    <lineage>
        <taxon>Eukaryota</taxon>
        <taxon>Viridiplantae</taxon>
        <taxon>Streptophyta</taxon>
        <taxon>Embryophyta</taxon>
        <taxon>Tracheophyta</taxon>
        <taxon>Spermatophyta</taxon>
        <taxon>Magnoliopsida</taxon>
        <taxon>eudicotyledons</taxon>
        <taxon>Gunneridae</taxon>
        <taxon>Pentapetalae</taxon>
        <taxon>asterids</taxon>
        <taxon>campanulids</taxon>
        <taxon>Asterales</taxon>
        <taxon>Asteraceae</taxon>
        <taxon>Asteroideae</taxon>
        <taxon>Anthemideae</taxon>
        <taxon>Anthemidinae</taxon>
        <taxon>Tanacetum</taxon>
    </lineage>
</organism>
<reference evidence="3" key="2">
    <citation type="submission" date="2022-01" db="EMBL/GenBank/DDBJ databases">
        <authorList>
            <person name="Yamashiro T."/>
            <person name="Shiraishi A."/>
            <person name="Satake H."/>
            <person name="Nakayama K."/>
        </authorList>
    </citation>
    <scope>NUCLEOTIDE SEQUENCE</scope>
</reference>
<evidence type="ECO:0000313" key="3">
    <source>
        <dbReference type="EMBL" id="GJT63323.1"/>
    </source>
</evidence>
<name>A0ABQ5FK03_9ASTR</name>
<dbReference type="SUPFAM" id="SSF56672">
    <property type="entry name" value="DNA/RNA polymerases"/>
    <property type="match status" value="1"/>
</dbReference>
<sequence length="822" mass="94650">MSAEPDPRDVEIKRLRNRIRELEINPFNRYEQQFENIPSQSQLSGTSDDEFNNFFHNQHPPPSPGHRRRRAPPPPQQPADPLRSLGLRTEIPEFEGNLQPDDFLDWLLTVERIFDLRDIPDNLKVKLVAIKLKKYASLWWENIQKQRHRDGKHKVASWDKMKRLLRAKFLPVTFKQDAYIEYHNLSHGTLSVTALITEFERMRLRCGADEDEEQLITHFLGILRPDIADTVSLMQYYSFSDVCRTGPVKTDTPTAPTTVSDNSAPLHCFKCPNKQIVAFVNDTEPQFDTEGEEETEILYPDKGEALVARRLLNTLVADPEDDTKWLRHNIFRTKCTAKGRVCTVIIDGGSCENMVATTMVDKLGLPTQDLPEPYQLTWLKKGNLVKVTHKCLVTFSIGTKYTDEIWCEVIPMDACHLLLGRPWLYDRRAKHDGFRNTYSFKKDGLHVTLAPLNPRDEKPEIAPVTKADLVGLTRQSPPRPVLGLVIVEENTPVEDVPVEVIPLLNEFFDIFPDDIPAGLPLMREIQHCIDFTPGATIPHKAAYRMNPKEYNELHRQVTELLEKGLIRESMSPCAVPALLVPKPNGTFRMCIDSRAVNKITIKYRFPIPRFDDLLDHLHGATIFSKIDLRSGYHQIRLRPGDEWKTAFKTRDGLYEWMVMPFGLSNAPSTFMRLMNHIFRSLIGKCVVVYFDDILVFSKSLESHLQHLRDIFLILREQKLFANRRKCHFLTTKVIFLGYLVSGKGIRMDTTKVEAITTWPTPRSLHDVRSFHGLASFYRRFIRNFSSIVAPITDCLKDSKFIWSSESQRAFAKLKKAVTDKLP</sequence>
<accession>A0ABQ5FK03</accession>
<feature type="domain" description="Reverse transcriptase" evidence="2">
    <location>
        <begin position="561"/>
        <end position="740"/>
    </location>
</feature>
<dbReference type="InterPro" id="IPR021109">
    <property type="entry name" value="Peptidase_aspartic_dom_sf"/>
</dbReference>
<keyword evidence="4" id="KW-1185">Reference proteome</keyword>
<dbReference type="Gene3D" id="3.30.70.270">
    <property type="match status" value="2"/>
</dbReference>
<dbReference type="Pfam" id="PF03732">
    <property type="entry name" value="Retrotrans_gag"/>
    <property type="match status" value="1"/>
</dbReference>
<comment type="caution">
    <text evidence="3">The sequence shown here is derived from an EMBL/GenBank/DDBJ whole genome shotgun (WGS) entry which is preliminary data.</text>
</comment>
<evidence type="ECO:0000256" key="1">
    <source>
        <dbReference type="SAM" id="MobiDB-lite"/>
    </source>
</evidence>
<gene>
    <name evidence="3" type="ORF">Tco_1006856</name>
</gene>
<dbReference type="PROSITE" id="PS50878">
    <property type="entry name" value="RT_POL"/>
    <property type="match status" value="1"/>
</dbReference>
<evidence type="ECO:0000259" key="2">
    <source>
        <dbReference type="PROSITE" id="PS50878"/>
    </source>
</evidence>
<dbReference type="Pfam" id="PF00078">
    <property type="entry name" value="RVT_1"/>
    <property type="match status" value="1"/>
</dbReference>
<dbReference type="EMBL" id="BQNB010017451">
    <property type="protein sequence ID" value="GJT63323.1"/>
    <property type="molecule type" value="Genomic_DNA"/>
</dbReference>
<dbReference type="Proteomes" id="UP001151760">
    <property type="component" value="Unassembled WGS sequence"/>
</dbReference>
<proteinExistence type="predicted"/>
<dbReference type="PANTHER" id="PTHR35046">
    <property type="entry name" value="ZINC KNUCKLE (CCHC-TYPE) FAMILY PROTEIN"/>
    <property type="match status" value="1"/>
</dbReference>
<dbReference type="InterPro" id="IPR000477">
    <property type="entry name" value="RT_dom"/>
</dbReference>
<feature type="region of interest" description="Disordered" evidence="1">
    <location>
        <begin position="30"/>
        <end position="83"/>
    </location>
</feature>
<feature type="compositionally biased region" description="Polar residues" evidence="1">
    <location>
        <begin position="30"/>
        <end position="46"/>
    </location>
</feature>
<dbReference type="CDD" id="cd00303">
    <property type="entry name" value="retropepsin_like"/>
    <property type="match status" value="1"/>
</dbReference>
<protein>
    <submittedName>
        <fullName evidence="3">Nucleotidyltransferase, ribonuclease H</fullName>
    </submittedName>
</protein>
<dbReference type="Gene3D" id="3.10.10.10">
    <property type="entry name" value="HIV Type 1 Reverse Transcriptase, subunit A, domain 1"/>
    <property type="match status" value="1"/>
</dbReference>
<dbReference type="InterPro" id="IPR043128">
    <property type="entry name" value="Rev_trsase/Diguanyl_cyclase"/>
</dbReference>